<proteinExistence type="predicted"/>
<dbReference type="AlphaFoldDB" id="A0A645FMW5"/>
<protein>
    <submittedName>
        <fullName evidence="1">Uncharacterized protein</fullName>
    </submittedName>
</protein>
<accession>A0A645FMW5</accession>
<sequence length="60" mass="6861">MRYDHDGHAVLVDLLEKMHDVFVVTEILSGSRLIQDDQLGIQCQDGCNRHPFQLTETQHG</sequence>
<organism evidence="1">
    <name type="scientific">bioreactor metagenome</name>
    <dbReference type="NCBI Taxonomy" id="1076179"/>
    <lineage>
        <taxon>unclassified sequences</taxon>
        <taxon>metagenomes</taxon>
        <taxon>ecological metagenomes</taxon>
    </lineage>
</organism>
<name>A0A645FMW5_9ZZZZ</name>
<gene>
    <name evidence="1" type="ORF">SDC9_162241</name>
</gene>
<comment type="caution">
    <text evidence="1">The sequence shown here is derived from an EMBL/GenBank/DDBJ whole genome shotgun (WGS) entry which is preliminary data.</text>
</comment>
<evidence type="ECO:0000313" key="1">
    <source>
        <dbReference type="EMBL" id="MPN14912.1"/>
    </source>
</evidence>
<dbReference type="EMBL" id="VSSQ01061605">
    <property type="protein sequence ID" value="MPN14912.1"/>
    <property type="molecule type" value="Genomic_DNA"/>
</dbReference>
<reference evidence="1" key="1">
    <citation type="submission" date="2019-08" db="EMBL/GenBank/DDBJ databases">
        <authorList>
            <person name="Kucharzyk K."/>
            <person name="Murdoch R.W."/>
            <person name="Higgins S."/>
            <person name="Loffler F."/>
        </authorList>
    </citation>
    <scope>NUCLEOTIDE SEQUENCE</scope>
</reference>